<keyword evidence="5 7" id="KW-0472">Membrane</keyword>
<comment type="subcellular location">
    <subcellularLocation>
        <location evidence="1">Cell membrane</location>
        <topology evidence="1">Multi-pass membrane protein</topology>
    </subcellularLocation>
</comment>
<organism evidence="10 11">
    <name type="scientific">Solemya velesiana gill symbiont</name>
    <dbReference type="NCBI Taxonomy" id="1918948"/>
    <lineage>
        <taxon>Bacteria</taxon>
        <taxon>Pseudomonadati</taxon>
        <taxon>Pseudomonadota</taxon>
        <taxon>Gammaproteobacteria</taxon>
        <taxon>sulfur-oxidizing symbionts</taxon>
    </lineage>
</organism>
<dbReference type="Pfam" id="PF02687">
    <property type="entry name" value="FtsX"/>
    <property type="match status" value="1"/>
</dbReference>
<evidence type="ECO:0000259" key="8">
    <source>
        <dbReference type="Pfam" id="PF02687"/>
    </source>
</evidence>
<dbReference type="InterPro" id="IPR003838">
    <property type="entry name" value="ABC3_permease_C"/>
</dbReference>
<evidence type="ECO:0000256" key="6">
    <source>
        <dbReference type="ARBA" id="ARBA00038076"/>
    </source>
</evidence>
<dbReference type="InterPro" id="IPR025857">
    <property type="entry name" value="MacB_PCD"/>
</dbReference>
<proteinExistence type="inferred from homology"/>
<evidence type="ECO:0000256" key="1">
    <source>
        <dbReference type="ARBA" id="ARBA00004651"/>
    </source>
</evidence>
<keyword evidence="3 7" id="KW-0812">Transmembrane</keyword>
<dbReference type="GO" id="GO:0005886">
    <property type="term" value="C:plasma membrane"/>
    <property type="evidence" value="ECO:0007669"/>
    <property type="project" value="UniProtKB-SubCell"/>
</dbReference>
<evidence type="ECO:0000256" key="7">
    <source>
        <dbReference type="SAM" id="Phobius"/>
    </source>
</evidence>
<dbReference type="InterPro" id="IPR050250">
    <property type="entry name" value="Macrolide_Exporter_MacB"/>
</dbReference>
<name>A0A1T2KS67_9GAMM</name>
<evidence type="ECO:0000256" key="4">
    <source>
        <dbReference type="ARBA" id="ARBA00022989"/>
    </source>
</evidence>
<comment type="caution">
    <text evidence="10">The sequence shown here is derived from an EMBL/GenBank/DDBJ whole genome shotgun (WGS) entry which is preliminary data.</text>
</comment>
<dbReference type="EMBL" id="MPRJ01000084">
    <property type="protein sequence ID" value="OOZ35672.1"/>
    <property type="molecule type" value="Genomic_DNA"/>
</dbReference>
<evidence type="ECO:0000256" key="3">
    <source>
        <dbReference type="ARBA" id="ARBA00022692"/>
    </source>
</evidence>
<feature type="transmembrane region" description="Helical" evidence="7">
    <location>
        <begin position="322"/>
        <end position="348"/>
    </location>
</feature>
<evidence type="ECO:0000313" key="10">
    <source>
        <dbReference type="EMBL" id="OOZ35672.1"/>
    </source>
</evidence>
<feature type="domain" description="ABC3 transporter permease C-terminal" evidence="8">
    <location>
        <begin position="281"/>
        <end position="394"/>
    </location>
</feature>
<evidence type="ECO:0000256" key="5">
    <source>
        <dbReference type="ARBA" id="ARBA00023136"/>
    </source>
</evidence>
<dbReference type="GO" id="GO:0022857">
    <property type="term" value="F:transmembrane transporter activity"/>
    <property type="evidence" value="ECO:0007669"/>
    <property type="project" value="TreeGrafter"/>
</dbReference>
<dbReference type="PANTHER" id="PTHR30572">
    <property type="entry name" value="MEMBRANE COMPONENT OF TRANSPORTER-RELATED"/>
    <property type="match status" value="1"/>
</dbReference>
<keyword evidence="4 7" id="KW-1133">Transmembrane helix</keyword>
<protein>
    <submittedName>
        <fullName evidence="10">Peptide ABC transporter permease</fullName>
    </submittedName>
</protein>
<evidence type="ECO:0000313" key="11">
    <source>
        <dbReference type="Proteomes" id="UP000190896"/>
    </source>
</evidence>
<keyword evidence="2" id="KW-1003">Cell membrane</keyword>
<dbReference type="RefSeq" id="WP_078488037.1">
    <property type="nucleotide sequence ID" value="NZ_MPRJ01000084.1"/>
</dbReference>
<accession>A0A1T2KS67</accession>
<evidence type="ECO:0000256" key="2">
    <source>
        <dbReference type="ARBA" id="ARBA00022475"/>
    </source>
</evidence>
<keyword evidence="11" id="KW-1185">Reference proteome</keyword>
<reference evidence="10 11" key="1">
    <citation type="submission" date="2016-11" db="EMBL/GenBank/DDBJ databases">
        <title>Mixed transmission modes and dynamic genome evolution in an obligate animal-bacterial symbiosis.</title>
        <authorList>
            <person name="Russell S.L."/>
            <person name="Corbett-Detig R.B."/>
            <person name="Cavanaugh C.M."/>
        </authorList>
    </citation>
    <scope>NUCLEOTIDE SEQUENCE [LARGE SCALE GENOMIC DNA]</scope>
    <source>
        <strain evidence="10">Se-Cadez</strain>
    </source>
</reference>
<dbReference type="Proteomes" id="UP000190896">
    <property type="component" value="Unassembled WGS sequence"/>
</dbReference>
<comment type="similarity">
    <text evidence="6">Belongs to the ABC-4 integral membrane protein family.</text>
</comment>
<dbReference type="AlphaFoldDB" id="A0A1T2KS67"/>
<dbReference type="OrthoDB" id="9770036at2"/>
<sequence>MLAEDILKFGSNALSGARTRTWLMLLAMAIGIGSVVVLTALGEGARRYVSNEFSNLGTNLIVVLPGRTETTGGAPPIIGGTPEDLTLNDALALLRSSSVRKIAPVVIGSAPVSHQQLEREVTVVGSTYDLLHVRNMAMALGEFLPPGDPTRGGAVVVIGTTLKEELFGNKKVLGEWIRIHDSRFRIIGVLQPLGESLGMDVGDLAIIPVSRAQSLFNTESLFRILVQANGREDIPKAQQAIKDILRERHDGEEDVTIITQDALLSTFDEIFQALTATVAGIAAISLGVAGILIMNVMLVAVSQRTTEIGLLKALGSSEQQIMQLFLVEAALLSTFGALIGVAVAYAGVWGLNQVFPDFPLFVPLWALAAALMVALITGLLFGVMPAKRAARLDPVQALSGR</sequence>
<feature type="transmembrane region" description="Helical" evidence="7">
    <location>
        <begin position="278"/>
        <end position="301"/>
    </location>
</feature>
<evidence type="ECO:0000259" key="9">
    <source>
        <dbReference type="Pfam" id="PF12704"/>
    </source>
</evidence>
<gene>
    <name evidence="10" type="ORF">BOW51_10880</name>
</gene>
<feature type="transmembrane region" description="Helical" evidence="7">
    <location>
        <begin position="360"/>
        <end position="383"/>
    </location>
</feature>
<dbReference type="Pfam" id="PF12704">
    <property type="entry name" value="MacB_PCD"/>
    <property type="match status" value="1"/>
</dbReference>
<feature type="domain" description="MacB-like periplasmic core" evidence="9">
    <location>
        <begin position="21"/>
        <end position="243"/>
    </location>
</feature>
<feature type="transmembrane region" description="Helical" evidence="7">
    <location>
        <begin position="21"/>
        <end position="41"/>
    </location>
</feature>
<dbReference type="PANTHER" id="PTHR30572:SF4">
    <property type="entry name" value="ABC TRANSPORTER PERMEASE YTRF"/>
    <property type="match status" value="1"/>
</dbReference>